<dbReference type="EMBL" id="CP095071">
    <property type="protein sequence ID" value="UOQ86655.1"/>
    <property type="molecule type" value="Genomic_DNA"/>
</dbReference>
<keyword evidence="1" id="KW-1133">Transmembrane helix</keyword>
<evidence type="ECO:0000256" key="1">
    <source>
        <dbReference type="SAM" id="Phobius"/>
    </source>
</evidence>
<evidence type="ECO:0000313" key="2">
    <source>
        <dbReference type="EMBL" id="UOQ86655.1"/>
    </source>
</evidence>
<accession>A0ABY4GR90</accession>
<keyword evidence="1" id="KW-0472">Membrane</keyword>
<name>A0ABY4GR90_9BACI</name>
<sequence>MTYSFSTSQVNANVTTVAKTTIRNMTVKSFTHVIVMIAEIMIHAMIVNIEYTLLEIDVP</sequence>
<evidence type="ECO:0000313" key="3">
    <source>
        <dbReference type="Proteomes" id="UP000831537"/>
    </source>
</evidence>
<gene>
    <name evidence="2" type="ORF">MUN87_07130</name>
</gene>
<keyword evidence="3" id="KW-1185">Reference proteome</keyword>
<organism evidence="2 3">
    <name type="scientific">Gracilibacillus salinarum</name>
    <dbReference type="NCBI Taxonomy" id="2932255"/>
    <lineage>
        <taxon>Bacteria</taxon>
        <taxon>Bacillati</taxon>
        <taxon>Bacillota</taxon>
        <taxon>Bacilli</taxon>
        <taxon>Bacillales</taxon>
        <taxon>Bacillaceae</taxon>
        <taxon>Gracilibacillus</taxon>
    </lineage>
</organism>
<dbReference type="RefSeq" id="WP_244747019.1">
    <property type="nucleotide sequence ID" value="NZ_CP095071.1"/>
</dbReference>
<protein>
    <submittedName>
        <fullName evidence="2">Uncharacterized protein</fullName>
    </submittedName>
</protein>
<keyword evidence="1" id="KW-0812">Transmembrane</keyword>
<feature type="transmembrane region" description="Helical" evidence="1">
    <location>
        <begin position="29"/>
        <end position="49"/>
    </location>
</feature>
<dbReference type="Proteomes" id="UP000831537">
    <property type="component" value="Chromosome"/>
</dbReference>
<proteinExistence type="predicted"/>
<reference evidence="2 3" key="1">
    <citation type="submission" date="2022-04" db="EMBL/GenBank/DDBJ databases">
        <title>Gracilibacillus sp. isolated from saltern.</title>
        <authorList>
            <person name="Won M."/>
            <person name="Lee C.-M."/>
            <person name="Woen H.-Y."/>
            <person name="Kwon S.-W."/>
        </authorList>
    </citation>
    <scope>NUCLEOTIDE SEQUENCE [LARGE SCALE GENOMIC DNA]</scope>
    <source>
        <strain evidence="2 3">SSPM10-3</strain>
    </source>
</reference>